<name>A0A6M1PR10_9BACL</name>
<dbReference type="Gene3D" id="1.10.3950.10">
    <property type="entry name" value="putative ecf-type sigma factor negative effector from bacillus cereus"/>
    <property type="match status" value="1"/>
</dbReference>
<keyword evidence="1" id="KW-1133">Transmembrane helix</keyword>
<comment type="caution">
    <text evidence="3">The sequence shown here is derived from an EMBL/GenBank/DDBJ whole genome shotgun (WGS) entry which is preliminary data.</text>
</comment>
<dbReference type="EMBL" id="JAAKGU010000003">
    <property type="protein sequence ID" value="NGM82701.1"/>
    <property type="molecule type" value="Genomic_DNA"/>
</dbReference>
<protein>
    <submittedName>
        <fullName evidence="3">DUF3600 domain-containing protein</fullName>
    </submittedName>
</protein>
<sequence length="251" mass="28158">MKLEQELQEALREESSGWMAPAELKDRILNHQSLRPEGRRMKKWIAAGILAAVLLVPTGAYAGYHYLADSVYGSQERLEQFGGTQQQYDHLEAKLQAAEQSFEPQEFAKLSVLLKKLGDYNLKIADDKGALHPERLSPEDQEAYNKLNAELEPYFEKLNAEGTGNGSVKETGQQVDSAAFWKKALVHGEQNLSSQDFAKVKRIIGEIQKIEVKPDGSARAFTAEESEQLKSLIRQLEPYQKQLGIMLKPAS</sequence>
<evidence type="ECO:0000313" key="4">
    <source>
        <dbReference type="Proteomes" id="UP000480151"/>
    </source>
</evidence>
<feature type="domain" description="DUF3600" evidence="2">
    <location>
        <begin position="67"/>
        <end position="163"/>
    </location>
</feature>
<accession>A0A6M1PR10</accession>
<keyword evidence="4" id="KW-1185">Reference proteome</keyword>
<dbReference type="Proteomes" id="UP000480151">
    <property type="component" value="Unassembled WGS sequence"/>
</dbReference>
<dbReference type="RefSeq" id="WP_165097345.1">
    <property type="nucleotide sequence ID" value="NZ_JAAKGU010000003.1"/>
</dbReference>
<keyword evidence="1" id="KW-0812">Transmembrane</keyword>
<dbReference type="Pfam" id="PF12207">
    <property type="entry name" value="DUF3600"/>
    <property type="match status" value="1"/>
</dbReference>
<organism evidence="3 4">
    <name type="scientific">Paenibacillus apii</name>
    <dbReference type="NCBI Taxonomy" id="1850370"/>
    <lineage>
        <taxon>Bacteria</taxon>
        <taxon>Bacillati</taxon>
        <taxon>Bacillota</taxon>
        <taxon>Bacilli</taxon>
        <taxon>Bacillales</taxon>
        <taxon>Paenibacillaceae</taxon>
        <taxon>Paenibacillus</taxon>
    </lineage>
</organism>
<dbReference type="AlphaFoldDB" id="A0A6M1PR10"/>
<feature type="transmembrane region" description="Helical" evidence="1">
    <location>
        <begin position="44"/>
        <end position="67"/>
    </location>
</feature>
<evidence type="ECO:0000313" key="3">
    <source>
        <dbReference type="EMBL" id="NGM82701.1"/>
    </source>
</evidence>
<dbReference type="InterPro" id="IPR022019">
    <property type="entry name" value="DUF3600"/>
</dbReference>
<evidence type="ECO:0000259" key="2">
    <source>
        <dbReference type="Pfam" id="PF12207"/>
    </source>
</evidence>
<gene>
    <name evidence="3" type="ORF">G5B47_09765</name>
</gene>
<evidence type="ECO:0000256" key="1">
    <source>
        <dbReference type="SAM" id="Phobius"/>
    </source>
</evidence>
<dbReference type="InterPro" id="IPR038267">
    <property type="entry name" value="ECF_sigma_eff"/>
</dbReference>
<reference evidence="3 4" key="1">
    <citation type="submission" date="2020-02" db="EMBL/GenBank/DDBJ databases">
        <authorList>
            <person name="Gao J."/>
            <person name="Sun J."/>
        </authorList>
    </citation>
    <scope>NUCLEOTIDE SEQUENCE [LARGE SCALE GENOMIC DNA]</scope>
    <source>
        <strain evidence="3 4">7124</strain>
    </source>
</reference>
<keyword evidence="1" id="KW-0472">Membrane</keyword>
<proteinExistence type="predicted"/>